<dbReference type="InterPro" id="IPR003718">
    <property type="entry name" value="OsmC/Ohr_fam"/>
</dbReference>
<dbReference type="EMBL" id="NPEF01000032">
    <property type="protein sequence ID" value="PJZ94001.1"/>
    <property type="molecule type" value="Genomic_DNA"/>
</dbReference>
<dbReference type="RefSeq" id="WP_100745926.1">
    <property type="nucleotide sequence ID" value="NZ_NPEF02000024.1"/>
</dbReference>
<dbReference type="Proteomes" id="UP000232122">
    <property type="component" value="Unassembled WGS sequence"/>
</dbReference>
<keyword evidence="3" id="KW-1185">Reference proteome</keyword>
<proteinExistence type="predicted"/>
<reference evidence="2" key="1">
    <citation type="submission" date="2017-07" db="EMBL/GenBank/DDBJ databases">
        <title>Leptospira spp. isolated from tropical soils.</title>
        <authorList>
            <person name="Thibeaux R."/>
            <person name="Iraola G."/>
            <person name="Ferres I."/>
            <person name="Bierque E."/>
            <person name="Girault D."/>
            <person name="Soupe-Gilbert M.-E."/>
            <person name="Picardeau M."/>
            <person name="Goarant C."/>
        </authorList>
    </citation>
    <scope>NUCLEOTIDE SEQUENCE [LARGE SCALE GENOMIC DNA]</scope>
    <source>
        <strain evidence="2">ATI7-C-A5</strain>
    </source>
</reference>
<dbReference type="PANTHER" id="PTHR42830">
    <property type="entry name" value="OSMOTICALLY INDUCIBLE FAMILY PROTEIN"/>
    <property type="match status" value="1"/>
</dbReference>
<sequence>MSEHKISLSWKKGPEDFKYDSYDRTHTVRYAGGQTLSGSSTVETFGKAEFANPEELLTSSVCSCHFLTFLAIAAKSRYVVSSYEDNAVAILEKNREGKTVVTKIDLYPIVRFEGEKIPDRETLEGLHEKAHKNCFISNSIKSEVTIHTQSV</sequence>
<dbReference type="InterPro" id="IPR052707">
    <property type="entry name" value="OsmC_Ohr_Peroxiredoxin"/>
</dbReference>
<reference evidence="1" key="3">
    <citation type="submission" date="2023-10" db="EMBL/GenBank/DDBJ databases">
        <authorList>
            <person name="Picardeau M."/>
            <person name="Thibeaux R."/>
        </authorList>
    </citation>
    <scope>NUCLEOTIDE SEQUENCE</scope>
    <source>
        <strain evidence="1">ATI7-C-A5</strain>
    </source>
</reference>
<protein>
    <submittedName>
        <fullName evidence="1">OsmC family protein</fullName>
    </submittedName>
    <submittedName>
        <fullName evidence="2">Osmotically inducible protein OsmC</fullName>
    </submittedName>
</protein>
<dbReference type="SUPFAM" id="SSF82784">
    <property type="entry name" value="OsmC-like"/>
    <property type="match status" value="1"/>
</dbReference>
<comment type="caution">
    <text evidence="2">The sequence shown here is derived from an EMBL/GenBank/DDBJ whole genome shotgun (WGS) entry which is preliminary data.</text>
</comment>
<evidence type="ECO:0000313" key="2">
    <source>
        <dbReference type="EMBL" id="PJZ94001.1"/>
    </source>
</evidence>
<dbReference type="InterPro" id="IPR036102">
    <property type="entry name" value="OsmC/Ohrsf"/>
</dbReference>
<dbReference type="EMBL" id="NPEF02000024">
    <property type="protein sequence ID" value="MDV6237430.1"/>
    <property type="molecule type" value="Genomic_DNA"/>
</dbReference>
<evidence type="ECO:0000313" key="1">
    <source>
        <dbReference type="EMBL" id="MDV6237430.1"/>
    </source>
</evidence>
<evidence type="ECO:0000313" key="3">
    <source>
        <dbReference type="Proteomes" id="UP000232122"/>
    </source>
</evidence>
<reference evidence="1 3" key="2">
    <citation type="journal article" date="2018" name="Microb. Genom.">
        <title>Deciphering the unexplored Leptospira diversity from soils uncovers genomic evolution to virulence.</title>
        <authorList>
            <person name="Thibeaux R."/>
            <person name="Iraola G."/>
            <person name="Ferres I."/>
            <person name="Bierque E."/>
            <person name="Girault D."/>
            <person name="Soupe-Gilbert M.E."/>
            <person name="Picardeau M."/>
            <person name="Goarant C."/>
        </authorList>
    </citation>
    <scope>NUCLEOTIDE SEQUENCE [LARGE SCALE GENOMIC DNA]</scope>
    <source>
        <strain evidence="1 3">ATI7-C-A5</strain>
    </source>
</reference>
<dbReference type="PANTHER" id="PTHR42830:SF2">
    <property type="entry name" value="OSMC_OHR FAMILY PROTEIN"/>
    <property type="match status" value="1"/>
</dbReference>
<name>A0A2N0BNX5_9LEPT</name>
<accession>A0A2N0BBY3</accession>
<organism evidence="2">
    <name type="scientific">Leptospira ellisii</name>
    <dbReference type="NCBI Taxonomy" id="2023197"/>
    <lineage>
        <taxon>Bacteria</taxon>
        <taxon>Pseudomonadati</taxon>
        <taxon>Spirochaetota</taxon>
        <taxon>Spirochaetia</taxon>
        <taxon>Leptospirales</taxon>
        <taxon>Leptospiraceae</taxon>
        <taxon>Leptospira</taxon>
    </lineage>
</organism>
<dbReference type="Pfam" id="PF02566">
    <property type="entry name" value="OsmC"/>
    <property type="match status" value="1"/>
</dbReference>
<dbReference type="InterPro" id="IPR015946">
    <property type="entry name" value="KH_dom-like_a/b"/>
</dbReference>
<dbReference type="AlphaFoldDB" id="A0A2N0BNX5"/>
<accession>A0A2N0BNX5</accession>
<dbReference type="Gene3D" id="3.30.300.20">
    <property type="match status" value="1"/>
</dbReference>
<gene>
    <name evidence="1" type="ORF">CH379_017485</name>
    <name evidence="2" type="ORF">CH379_04950</name>
</gene>
<dbReference type="OrthoDB" id="9795405at2"/>